<feature type="domain" description="MINDY deubiquitinase" evidence="2">
    <location>
        <begin position="4"/>
        <end position="370"/>
    </location>
</feature>
<dbReference type="STRING" id="164328.H3GZU9"/>
<feature type="region of interest" description="Disordered" evidence="1">
    <location>
        <begin position="409"/>
        <end position="451"/>
    </location>
</feature>
<dbReference type="FunCoup" id="H3GZU9">
    <property type="interactions" value="8"/>
</dbReference>
<feature type="compositionally biased region" description="Acidic residues" evidence="1">
    <location>
        <begin position="504"/>
        <end position="513"/>
    </location>
</feature>
<protein>
    <recommendedName>
        <fullName evidence="2">MINDY deubiquitinase domain-containing protein</fullName>
    </recommendedName>
</protein>
<evidence type="ECO:0000313" key="3">
    <source>
        <dbReference type="EnsemblProtists" id="Phyra83368"/>
    </source>
</evidence>
<dbReference type="InParanoid" id="H3GZU9"/>
<dbReference type="VEuPathDB" id="FungiDB:KRP23_14640"/>
<name>H3GZU9_PHYRM</name>
<dbReference type="EnsemblProtists" id="Phyra83368">
    <property type="protein sequence ID" value="Phyra83368"/>
    <property type="gene ID" value="Phyra83368"/>
</dbReference>
<proteinExistence type="predicted"/>
<dbReference type="AlphaFoldDB" id="H3GZU9"/>
<dbReference type="eggNOG" id="KOG2427">
    <property type="taxonomic scope" value="Eukaryota"/>
</dbReference>
<feature type="compositionally biased region" description="Basic and acidic residues" evidence="1">
    <location>
        <begin position="514"/>
        <end position="532"/>
    </location>
</feature>
<reference evidence="3" key="2">
    <citation type="submission" date="2015-06" db="UniProtKB">
        <authorList>
            <consortium name="EnsemblProtists"/>
        </authorList>
    </citation>
    <scope>IDENTIFICATION</scope>
    <source>
        <strain evidence="3">Pr102</strain>
    </source>
</reference>
<feature type="region of interest" description="Disordered" evidence="1">
    <location>
        <begin position="177"/>
        <end position="208"/>
    </location>
</feature>
<dbReference type="GO" id="GO:0004843">
    <property type="term" value="F:cysteine-type deubiquitinase activity"/>
    <property type="evidence" value="ECO:0007669"/>
    <property type="project" value="InterPro"/>
</dbReference>
<accession>H3GZU9</accession>
<dbReference type="EMBL" id="DS566084">
    <property type="status" value="NOT_ANNOTATED_CDS"/>
    <property type="molecule type" value="Genomic_DNA"/>
</dbReference>
<evidence type="ECO:0000313" key="4">
    <source>
        <dbReference type="Proteomes" id="UP000005238"/>
    </source>
</evidence>
<keyword evidence="4" id="KW-1185">Reference proteome</keyword>
<dbReference type="HOGENOM" id="CLU_022566_4_0_1"/>
<dbReference type="GO" id="GO:0071944">
    <property type="term" value="C:cell periphery"/>
    <property type="evidence" value="ECO:0000318"/>
    <property type="project" value="GO_Central"/>
</dbReference>
<dbReference type="VEuPathDB" id="FungiDB:KRP22_15221"/>
<feature type="compositionally biased region" description="Low complexity" evidence="1">
    <location>
        <begin position="585"/>
        <end position="596"/>
    </location>
</feature>
<dbReference type="Proteomes" id="UP000005238">
    <property type="component" value="Unassembled WGS sequence"/>
</dbReference>
<feature type="region of interest" description="Disordered" evidence="1">
    <location>
        <begin position="371"/>
        <end position="397"/>
    </location>
</feature>
<organism evidence="3 4">
    <name type="scientific">Phytophthora ramorum</name>
    <name type="common">Sudden oak death agent</name>
    <dbReference type="NCBI Taxonomy" id="164328"/>
    <lineage>
        <taxon>Eukaryota</taxon>
        <taxon>Sar</taxon>
        <taxon>Stramenopiles</taxon>
        <taxon>Oomycota</taxon>
        <taxon>Peronosporomycetes</taxon>
        <taxon>Peronosporales</taxon>
        <taxon>Peronosporaceae</taxon>
        <taxon>Phytophthora</taxon>
    </lineage>
</organism>
<dbReference type="OMA" id="YDQDVED"/>
<feature type="compositionally biased region" description="Basic and acidic residues" evidence="1">
    <location>
        <begin position="490"/>
        <end position="500"/>
    </location>
</feature>
<feature type="compositionally biased region" description="Polar residues" evidence="1">
    <location>
        <begin position="410"/>
        <end position="426"/>
    </location>
</feature>
<dbReference type="GO" id="GO:1990380">
    <property type="term" value="F:K48-linked deubiquitinase activity"/>
    <property type="evidence" value="ECO:0000318"/>
    <property type="project" value="GO_Central"/>
</dbReference>
<feature type="compositionally biased region" description="Basic and acidic residues" evidence="1">
    <location>
        <begin position="177"/>
        <end position="186"/>
    </location>
</feature>
<reference evidence="4" key="1">
    <citation type="journal article" date="2006" name="Science">
        <title>Phytophthora genome sequences uncover evolutionary origins and mechanisms of pathogenesis.</title>
        <authorList>
            <person name="Tyler B.M."/>
            <person name="Tripathy S."/>
            <person name="Zhang X."/>
            <person name="Dehal P."/>
            <person name="Jiang R.H."/>
            <person name="Aerts A."/>
            <person name="Arredondo F.D."/>
            <person name="Baxter L."/>
            <person name="Bensasson D."/>
            <person name="Beynon J.L."/>
            <person name="Chapman J."/>
            <person name="Damasceno C.M."/>
            <person name="Dorrance A.E."/>
            <person name="Dou D."/>
            <person name="Dickerman A.W."/>
            <person name="Dubchak I.L."/>
            <person name="Garbelotto M."/>
            <person name="Gijzen M."/>
            <person name="Gordon S.G."/>
            <person name="Govers F."/>
            <person name="Grunwald N.J."/>
            <person name="Huang W."/>
            <person name="Ivors K.L."/>
            <person name="Jones R.W."/>
            <person name="Kamoun S."/>
            <person name="Krampis K."/>
            <person name="Lamour K.H."/>
            <person name="Lee M.K."/>
            <person name="McDonald W.H."/>
            <person name="Medina M."/>
            <person name="Meijer H.J."/>
            <person name="Nordberg E.K."/>
            <person name="Maclean D.J."/>
            <person name="Ospina-Giraldo M.D."/>
            <person name="Morris P.F."/>
            <person name="Phuntumart V."/>
            <person name="Putnam N.H."/>
            <person name="Rash S."/>
            <person name="Rose J.K."/>
            <person name="Sakihama Y."/>
            <person name="Salamov A.A."/>
            <person name="Savidor A."/>
            <person name="Scheuring C.F."/>
            <person name="Smith B.M."/>
            <person name="Sobral B.W."/>
            <person name="Terry A."/>
            <person name="Torto-Alalibo T.A."/>
            <person name="Win J."/>
            <person name="Xu Z."/>
            <person name="Zhang H."/>
            <person name="Grigoriev I.V."/>
            <person name="Rokhsar D.S."/>
            <person name="Boore J.L."/>
        </authorList>
    </citation>
    <scope>NUCLEOTIDE SEQUENCE [LARGE SCALE GENOMIC DNA]</scope>
    <source>
        <strain evidence="4">Pr102</strain>
    </source>
</reference>
<dbReference type="PANTHER" id="PTHR18063:SF6">
    <property type="entry name" value="UBIQUITIN CARBOXYL-TERMINAL HYDROLASE"/>
    <property type="match status" value="1"/>
</dbReference>
<feature type="region of interest" description="Disordered" evidence="1">
    <location>
        <begin position="465"/>
        <end position="611"/>
    </location>
</feature>
<evidence type="ECO:0000259" key="2">
    <source>
        <dbReference type="Pfam" id="PF04424"/>
    </source>
</evidence>
<feature type="compositionally biased region" description="Low complexity" evidence="1">
    <location>
        <begin position="374"/>
        <end position="389"/>
    </location>
</feature>
<dbReference type="PANTHER" id="PTHR18063">
    <property type="entry name" value="NF-E2 INDUCIBLE PROTEIN"/>
    <property type="match status" value="1"/>
</dbReference>
<evidence type="ECO:0000256" key="1">
    <source>
        <dbReference type="SAM" id="MobiDB-lite"/>
    </source>
</evidence>
<dbReference type="GO" id="GO:0016807">
    <property type="term" value="F:cysteine-type carboxypeptidase activity"/>
    <property type="evidence" value="ECO:0000318"/>
    <property type="project" value="GO_Central"/>
</dbReference>
<dbReference type="Pfam" id="PF04424">
    <property type="entry name" value="MINDY_DUB"/>
    <property type="match status" value="1"/>
</dbReference>
<sequence length="611" mass="68198">MDEAYAVKQSQFLGKPLRYVCQNANGPCPLLAIANVLLLRGQLTLEGVVEAPGFVSAQNLMRLVHRRLLDTNPPLSSASELQRLTQEKTLKDVAELLPSLLVGLDVNVRFHNITDFEYTVACAAFDMLDIVLVHGWLLDDQDDSTMKVVGNKSYNELIERLVDFRGVLMTEEVNEKAALETEKETDAESLSDIPTGQEGEEEEVKPAAASLPPPLATQMTGFQNLSIDVNSVAAFPSGVAGSPNSTTSMTSPKKSPSQQTVQTMMKERHISDADALDTATTLLEEGPVLEDFFNSTASQLTYYGLVKLHEGVRERQLCVFFRNNHFSTLLKFEGALYLLVTDAGYLDEPSVVWELLNEIDGDTEYLDSQFRPVTSSEQQESILTQQQQQRETDQEEEAELQKARALSLTGCVSPNTTGQQHTTNSGDTRDPEHTMPSSGLFGESTEGGEESLDPDYLLALKIQREEEERGRGNKRVSPRISPRHLQPIGSDRDVSTKEAGGDGYDQDVEDGDDERMRNESNGQDTDRARGTSENDFIPVTLDGQMVISEEELEAQRQAERYYQEQKRQVDARTQQYQMEQERLRQQQLQQQQQNRSGQRRKTSDGGDCTIS</sequence>
<feature type="compositionally biased region" description="Basic and acidic residues" evidence="1">
    <location>
        <begin position="553"/>
        <end position="570"/>
    </location>
</feature>
<dbReference type="InterPro" id="IPR007518">
    <property type="entry name" value="MINDY"/>
</dbReference>
<dbReference type="InterPro" id="IPR033979">
    <property type="entry name" value="MINDY_domain"/>
</dbReference>